<dbReference type="Proteomes" id="UP000182409">
    <property type="component" value="Unassembled WGS sequence"/>
</dbReference>
<feature type="transmembrane region" description="Helical" evidence="1">
    <location>
        <begin position="134"/>
        <end position="150"/>
    </location>
</feature>
<feature type="transmembrane region" description="Helical" evidence="1">
    <location>
        <begin position="33"/>
        <end position="53"/>
    </location>
</feature>
<organism evidence="2 3">
    <name type="scientific">Terriglobus roseus</name>
    <dbReference type="NCBI Taxonomy" id="392734"/>
    <lineage>
        <taxon>Bacteria</taxon>
        <taxon>Pseudomonadati</taxon>
        <taxon>Acidobacteriota</taxon>
        <taxon>Terriglobia</taxon>
        <taxon>Terriglobales</taxon>
        <taxon>Acidobacteriaceae</taxon>
        <taxon>Terriglobus</taxon>
    </lineage>
</organism>
<dbReference type="AlphaFoldDB" id="A0A1H4QX48"/>
<feature type="transmembrane region" description="Helical" evidence="1">
    <location>
        <begin position="96"/>
        <end position="113"/>
    </location>
</feature>
<keyword evidence="1" id="KW-0812">Transmembrane</keyword>
<feature type="transmembrane region" description="Helical" evidence="1">
    <location>
        <begin position="445"/>
        <end position="469"/>
    </location>
</feature>
<proteinExistence type="predicted"/>
<dbReference type="EMBL" id="FNSD01000001">
    <property type="protein sequence ID" value="SEC24162.1"/>
    <property type="molecule type" value="Genomic_DNA"/>
</dbReference>
<keyword evidence="1" id="KW-1133">Transmembrane helix</keyword>
<feature type="transmembrane region" description="Helical" evidence="1">
    <location>
        <begin position="417"/>
        <end position="439"/>
    </location>
</feature>
<keyword evidence="1" id="KW-0472">Membrane</keyword>
<name>A0A1H4QX48_9BACT</name>
<protein>
    <submittedName>
        <fullName evidence="2">Uncharacterized protein</fullName>
    </submittedName>
</protein>
<feature type="transmembrane region" description="Helical" evidence="1">
    <location>
        <begin position="386"/>
        <end position="405"/>
    </location>
</feature>
<dbReference type="RefSeq" id="WP_139285217.1">
    <property type="nucleotide sequence ID" value="NZ_FNSD01000001.1"/>
</dbReference>
<evidence type="ECO:0000313" key="2">
    <source>
        <dbReference type="EMBL" id="SEC24162.1"/>
    </source>
</evidence>
<feature type="transmembrane region" description="Helical" evidence="1">
    <location>
        <begin position="60"/>
        <end position="81"/>
    </location>
</feature>
<feature type="transmembrane region" description="Helical" evidence="1">
    <location>
        <begin position="12"/>
        <end position="27"/>
    </location>
</feature>
<feature type="transmembrane region" description="Helical" evidence="1">
    <location>
        <begin position="233"/>
        <end position="253"/>
    </location>
</feature>
<dbReference type="OrthoDB" id="107211at2"/>
<accession>A0A1H4QX48</accession>
<sequence length="478" mass="52283">MKLSFPTRFPPAYMLTCAGIIFVAAWAEGTDILVALLAGTFVILSGLAFNMAGGLVYPSGAYIFFLAILGLGLGMAVKILLGESLDSNLRDAQQSMLVYNAGMLTIYAAATVNRRLRRRRPLLANVLIKERMDRIAVGCVLIGIVGPLVVPESAAATFRQLNNFAVFAILLPVYSRAKETDGASTFNWISFAAWGYITVFGLLTFSKQGIFVGSIAWAVAACAAGYRVGKLRLFVLAIVAVVASSILTPYSQIGRQFRGAADLNEQAIYLLEHPLETRNLYVLQTELADSKKKSAIHWFEHSQGLLDRLTMFPIDDALISVTDHGHSRTLYVFATYVMNAVPHIFYPDKPNILWGNEFAHEVGMLSPGDHTTSISFGPFSDAYHVGQWKVMFLIAPFMFLLLFFVTDSVTGSTDQTAWALLYILYFSHTAPEGMMSTTIYGSSTYTIVVIFGAFTVSRIAPLLGQLVTLPKPVATARS</sequence>
<gene>
    <name evidence="2" type="ORF">SAMN05443244_2991</name>
</gene>
<evidence type="ECO:0000256" key="1">
    <source>
        <dbReference type="SAM" id="Phobius"/>
    </source>
</evidence>
<evidence type="ECO:0000313" key="3">
    <source>
        <dbReference type="Proteomes" id="UP000182409"/>
    </source>
</evidence>
<reference evidence="2 3" key="1">
    <citation type="submission" date="2016-10" db="EMBL/GenBank/DDBJ databases">
        <authorList>
            <person name="de Groot N.N."/>
        </authorList>
    </citation>
    <scope>NUCLEOTIDE SEQUENCE [LARGE SCALE GENOMIC DNA]</scope>
    <source>
        <strain evidence="2 3">AB35.6</strain>
    </source>
</reference>